<keyword evidence="4" id="KW-1185">Reference proteome</keyword>
<feature type="compositionally biased region" description="Basic residues" evidence="1">
    <location>
        <begin position="87"/>
        <end position="103"/>
    </location>
</feature>
<dbReference type="EMBL" id="JBBWUH010000009">
    <property type="protein sequence ID" value="KAK8157433.1"/>
    <property type="molecule type" value="Genomic_DNA"/>
</dbReference>
<feature type="compositionally biased region" description="Basic and acidic residues" evidence="1">
    <location>
        <begin position="238"/>
        <end position="266"/>
    </location>
</feature>
<feature type="region of interest" description="Disordered" evidence="1">
    <location>
        <begin position="144"/>
        <end position="189"/>
    </location>
</feature>
<feature type="compositionally biased region" description="Basic and acidic residues" evidence="1">
    <location>
        <begin position="219"/>
        <end position="230"/>
    </location>
</feature>
<feature type="region of interest" description="Disordered" evidence="1">
    <location>
        <begin position="1"/>
        <end position="35"/>
    </location>
</feature>
<evidence type="ECO:0000256" key="1">
    <source>
        <dbReference type="SAM" id="MobiDB-lite"/>
    </source>
</evidence>
<comment type="caution">
    <text evidence="3">The sequence shown here is derived from an EMBL/GenBank/DDBJ whole genome shotgun (WGS) entry which is preliminary data.</text>
</comment>
<evidence type="ECO:0000256" key="2">
    <source>
        <dbReference type="SAM" id="Phobius"/>
    </source>
</evidence>
<dbReference type="Proteomes" id="UP001456524">
    <property type="component" value="Unassembled WGS sequence"/>
</dbReference>
<name>A0ABR1XJX8_9PEZI</name>
<keyword evidence="2" id="KW-1133">Transmembrane helix</keyword>
<evidence type="ECO:0000313" key="3">
    <source>
        <dbReference type="EMBL" id="KAK8157433.1"/>
    </source>
</evidence>
<evidence type="ECO:0000313" key="4">
    <source>
        <dbReference type="Proteomes" id="UP001456524"/>
    </source>
</evidence>
<feature type="compositionally biased region" description="Low complexity" evidence="1">
    <location>
        <begin position="522"/>
        <end position="533"/>
    </location>
</feature>
<feature type="region of interest" description="Disordered" evidence="1">
    <location>
        <begin position="573"/>
        <end position="629"/>
    </location>
</feature>
<gene>
    <name evidence="3" type="ORF">IWX90DRAFT_442551</name>
</gene>
<feature type="compositionally biased region" description="Basic and acidic residues" evidence="1">
    <location>
        <begin position="587"/>
        <end position="616"/>
    </location>
</feature>
<feature type="region of interest" description="Disordered" evidence="1">
    <location>
        <begin position="505"/>
        <end position="545"/>
    </location>
</feature>
<sequence length="629" mass="68138">MSTNQPTRRRRRRRRRSRTRRVFRGSARFRGPGGGTMQAVAVPRALALLCLFQSMCLCLCLFQSMCLCLFRLQFVAELVPQSLGPRLPRRRSRSGRGGRRRGAAARQRDEQRRRRESGGRGVRGDERGEDDLRGRRDAGWRCRRRFGGGGGGGGGERDGGRAARRGEDWVRGLVRSGPPSGRGVERERRRRHEGLDEVFDAAAGVTVVAGGGGGGGELAAREGKGGREGGRGCGEQHGGGERERGRGAFLDVDRNRRELGRDDRAQSDGPRGPGAGVVMVVPVVVRVVAVRVVVMAVVATGFALQRFDSAFQGVDDLRSCRRVLKSGQGGRRRPGERDDRERRESVDVVGETLTLVVIRGGGTPDPVRIGLAQLVDFGLLVAMLLVAVAVIAVLGVAELGRLRDLSTAGGSRLSLRRADVEGNTPRKVSNGRRVLAVDGQVLDGTGSAGAVAGAVQVAPDVDDDFVEGLFGVVVDDGRIKDDAVGRRDSEAGDFSDKGTRQRIKNLSRLDAGDRGGNGGNSRQVLGRTRQRQGVRQDRVRGQRGPVDARIEARQLSEAVRRVEVRHRVWQLDGADRGDQGGHGGAIDGRDLGDERRELRALEDRDASRHGARESQGGEKSWLHVGRGYW</sequence>
<protein>
    <submittedName>
        <fullName evidence="3">Uncharacterized protein</fullName>
    </submittedName>
</protein>
<feature type="compositionally biased region" description="Basic and acidic residues" evidence="1">
    <location>
        <begin position="106"/>
        <end position="131"/>
    </location>
</feature>
<accession>A0ABR1XJX8</accession>
<reference evidence="3 4" key="1">
    <citation type="journal article" date="2022" name="G3 (Bethesda)">
        <title>Enemy or ally: a genomic approach to elucidate the lifestyle of Phyllosticta citrichinaensis.</title>
        <authorList>
            <person name="Buijs V.A."/>
            <person name="Groenewald J.Z."/>
            <person name="Haridas S."/>
            <person name="LaButti K.M."/>
            <person name="Lipzen A."/>
            <person name="Martin F.M."/>
            <person name="Barry K."/>
            <person name="Grigoriev I.V."/>
            <person name="Crous P.W."/>
            <person name="Seidl M.F."/>
        </authorList>
    </citation>
    <scope>NUCLEOTIDE SEQUENCE [LARGE SCALE GENOMIC DNA]</scope>
    <source>
        <strain evidence="3 4">CBS 129764</strain>
    </source>
</reference>
<feature type="region of interest" description="Disordered" evidence="1">
    <location>
        <begin position="85"/>
        <end position="131"/>
    </location>
</feature>
<keyword evidence="2" id="KW-0812">Transmembrane</keyword>
<keyword evidence="2" id="KW-0472">Membrane</keyword>
<organism evidence="3 4">
    <name type="scientific">Phyllosticta citrichinensis</name>
    <dbReference type="NCBI Taxonomy" id="1130410"/>
    <lineage>
        <taxon>Eukaryota</taxon>
        <taxon>Fungi</taxon>
        <taxon>Dikarya</taxon>
        <taxon>Ascomycota</taxon>
        <taxon>Pezizomycotina</taxon>
        <taxon>Dothideomycetes</taxon>
        <taxon>Dothideomycetes incertae sedis</taxon>
        <taxon>Botryosphaeriales</taxon>
        <taxon>Phyllostictaceae</taxon>
        <taxon>Phyllosticta</taxon>
    </lineage>
</organism>
<feature type="region of interest" description="Disordered" evidence="1">
    <location>
        <begin position="325"/>
        <end position="344"/>
    </location>
</feature>
<feature type="region of interest" description="Disordered" evidence="1">
    <location>
        <begin position="213"/>
        <end position="273"/>
    </location>
</feature>
<feature type="transmembrane region" description="Helical" evidence="2">
    <location>
        <begin position="377"/>
        <end position="397"/>
    </location>
</feature>
<feature type="compositionally biased region" description="Basic and acidic residues" evidence="1">
    <location>
        <begin position="333"/>
        <end position="344"/>
    </location>
</feature>
<feature type="compositionally biased region" description="Basic and acidic residues" evidence="1">
    <location>
        <begin position="534"/>
        <end position="545"/>
    </location>
</feature>
<feature type="compositionally biased region" description="Basic residues" evidence="1">
    <location>
        <begin position="7"/>
        <end position="23"/>
    </location>
</feature>
<feature type="compositionally biased region" description="Basic and acidic residues" evidence="1">
    <location>
        <begin position="155"/>
        <end position="170"/>
    </location>
</feature>
<proteinExistence type="predicted"/>